<dbReference type="Proteomes" id="UP000013827">
    <property type="component" value="Unassembled WGS sequence"/>
</dbReference>
<evidence type="ECO:0000256" key="3">
    <source>
        <dbReference type="ARBA" id="ARBA00022692"/>
    </source>
</evidence>
<feature type="binding site" evidence="7">
    <location>
        <position position="444"/>
    </location>
    <ligand>
        <name>Ca(2+)</name>
        <dbReference type="ChEBI" id="CHEBI:29108"/>
    </ligand>
</feature>
<dbReference type="HOGENOM" id="CLU_417651_0_0_1"/>
<dbReference type="KEGG" id="ehx:EMIHUDRAFT_223664"/>
<dbReference type="PANTHER" id="PTHR46187:SF3">
    <property type="entry name" value="ALKALINE CERAMIDASE 3"/>
    <property type="match status" value="1"/>
</dbReference>
<feature type="binding site" evidence="7">
    <location>
        <position position="455"/>
    </location>
    <ligand>
        <name>Ca(2+)</name>
        <dbReference type="ChEBI" id="CHEBI:29108"/>
    </ligand>
</feature>
<evidence type="ECO:0000256" key="2">
    <source>
        <dbReference type="ARBA" id="ARBA00009780"/>
    </source>
</evidence>
<dbReference type="GO" id="GO:0046872">
    <property type="term" value="F:metal ion binding"/>
    <property type="evidence" value="ECO:0007669"/>
    <property type="project" value="UniProtKB-KW"/>
</dbReference>
<dbReference type="InterPro" id="IPR008901">
    <property type="entry name" value="ACER"/>
</dbReference>
<feature type="binding site" evidence="8">
    <location>
        <position position="613"/>
    </location>
    <ligand>
        <name>Zn(2+)</name>
        <dbReference type="ChEBI" id="CHEBI:29105"/>
        <note>catalytic</note>
    </ligand>
</feature>
<dbReference type="GO" id="GO:0016811">
    <property type="term" value="F:hydrolase activity, acting on carbon-nitrogen (but not peptide) bonds, in linear amides"/>
    <property type="evidence" value="ECO:0007669"/>
    <property type="project" value="InterPro"/>
</dbReference>
<evidence type="ECO:0000313" key="11">
    <source>
        <dbReference type="Proteomes" id="UP000013827"/>
    </source>
</evidence>
<reference evidence="11" key="1">
    <citation type="journal article" date="2013" name="Nature">
        <title>Pan genome of the phytoplankton Emiliania underpins its global distribution.</title>
        <authorList>
            <person name="Read B.A."/>
            <person name="Kegel J."/>
            <person name="Klute M.J."/>
            <person name="Kuo A."/>
            <person name="Lefebvre S.C."/>
            <person name="Maumus F."/>
            <person name="Mayer C."/>
            <person name="Miller J."/>
            <person name="Monier A."/>
            <person name="Salamov A."/>
            <person name="Young J."/>
            <person name="Aguilar M."/>
            <person name="Claverie J.M."/>
            <person name="Frickenhaus S."/>
            <person name="Gonzalez K."/>
            <person name="Herman E.K."/>
            <person name="Lin Y.C."/>
            <person name="Napier J."/>
            <person name="Ogata H."/>
            <person name="Sarno A.F."/>
            <person name="Shmutz J."/>
            <person name="Schroeder D."/>
            <person name="de Vargas C."/>
            <person name="Verret F."/>
            <person name="von Dassow P."/>
            <person name="Valentin K."/>
            <person name="Van de Peer Y."/>
            <person name="Wheeler G."/>
            <person name="Dacks J.B."/>
            <person name="Delwiche C.F."/>
            <person name="Dyhrman S.T."/>
            <person name="Glockner G."/>
            <person name="John U."/>
            <person name="Richards T."/>
            <person name="Worden A.Z."/>
            <person name="Zhang X."/>
            <person name="Grigoriev I.V."/>
            <person name="Allen A.E."/>
            <person name="Bidle K."/>
            <person name="Borodovsky M."/>
            <person name="Bowler C."/>
            <person name="Brownlee C."/>
            <person name="Cock J.M."/>
            <person name="Elias M."/>
            <person name="Gladyshev V.N."/>
            <person name="Groth M."/>
            <person name="Guda C."/>
            <person name="Hadaegh A."/>
            <person name="Iglesias-Rodriguez M.D."/>
            <person name="Jenkins J."/>
            <person name="Jones B.M."/>
            <person name="Lawson T."/>
            <person name="Leese F."/>
            <person name="Lindquist E."/>
            <person name="Lobanov A."/>
            <person name="Lomsadze A."/>
            <person name="Malik S.B."/>
            <person name="Marsh M.E."/>
            <person name="Mackinder L."/>
            <person name="Mock T."/>
            <person name="Mueller-Roeber B."/>
            <person name="Pagarete A."/>
            <person name="Parker M."/>
            <person name="Probert I."/>
            <person name="Quesneville H."/>
            <person name="Raines C."/>
            <person name="Rensing S.A."/>
            <person name="Riano-Pachon D.M."/>
            <person name="Richier S."/>
            <person name="Rokitta S."/>
            <person name="Shiraiwa Y."/>
            <person name="Soanes D.M."/>
            <person name="van der Giezen M."/>
            <person name="Wahlund T.M."/>
            <person name="Williams B."/>
            <person name="Wilson W."/>
            <person name="Wolfe G."/>
            <person name="Wurch L.L."/>
        </authorList>
    </citation>
    <scope>NUCLEOTIDE SEQUENCE</scope>
</reference>
<comment type="similarity">
    <text evidence="2">Belongs to the alkaline ceramidase family.</text>
</comment>
<keyword evidence="4" id="KW-0378">Hydrolase</keyword>
<dbReference type="PaxDb" id="2903-EOD39184"/>
<evidence type="ECO:0000256" key="6">
    <source>
        <dbReference type="ARBA" id="ARBA00023136"/>
    </source>
</evidence>
<dbReference type="RefSeq" id="XP_005791613.1">
    <property type="nucleotide sequence ID" value="XM_005791556.1"/>
</dbReference>
<keyword evidence="6 9" id="KW-0472">Membrane</keyword>
<evidence type="ECO:0000256" key="7">
    <source>
        <dbReference type="PIRSR" id="PIRSR608901-1"/>
    </source>
</evidence>
<evidence type="ECO:0000256" key="5">
    <source>
        <dbReference type="ARBA" id="ARBA00022989"/>
    </source>
</evidence>
<organism evidence="10 11">
    <name type="scientific">Emiliania huxleyi (strain CCMP1516)</name>
    <dbReference type="NCBI Taxonomy" id="280463"/>
    <lineage>
        <taxon>Eukaryota</taxon>
        <taxon>Haptista</taxon>
        <taxon>Haptophyta</taxon>
        <taxon>Prymnesiophyceae</taxon>
        <taxon>Isochrysidales</taxon>
        <taxon>Noelaerhabdaceae</taxon>
        <taxon>Emiliania</taxon>
    </lineage>
</organism>
<name>A0A0D3KTU9_EMIH1</name>
<sequence>MAPRNLFSTSLPRCDGAAPPPLLVLGMMVKPAEVRLRQVMRSLYQQGVPLFTDMAERVSLHFFCLRVVWEAHRRSGNETAEAMDSETNNARDIFLLDETLPGSLADAPETACIAQIVEWLRVATRLVPCTKFVGWMDDDMLVNLHRVAIFLREMQQVIPKNHEAVLGCMYHHPGFNLTARAFLPSGSTPWYVADTYERSAFVTLSTPFATRIVNAESTELFFKDYRDYMGAWAGRPRRGGCVGLDGDVTFGLLAHAARPAHVAYVTLGLQYEYYVWEVAGNFFPAYAVAVHSTFAKREYHRLSRQCRRSAPFGNAGRCEPELEGKTRTLRSSEFTKSDCAKVAALFGDRDRSIGQEGASQGWTNVSNFLRATLQNDTACSRTQRTVSNSPHTHGAGAIAFGVLSFGLTFLGVPSAAPGADSNSTIPTSKAGYWGEPTAVHQFCEPKYASSHYFAEYFNSLSSLVYAVVGCYMLWQREAIAVVVIGLGSCAFHGTMLFEHELCDEVPMLFFIGVAMAAKTDAPPEMNPRKRVAVGAAIGGLTLAYVLFQTYELFIGGFTALVVADSALALTWSSRQRVVSWCRDRSIALLIAGKIAWEIEVRMCASDGRVWPLHVAWHLLTAAALYYGVLSDTANRIDCGLSPAGSPATPCPLSACSH</sequence>
<protein>
    <recommendedName>
        <fullName evidence="12">Ceramidase</fullName>
    </recommendedName>
</protein>
<dbReference type="PANTHER" id="PTHR46187">
    <property type="entry name" value="ALKALINE CERAMIDASE 3"/>
    <property type="match status" value="1"/>
</dbReference>
<feature type="transmembrane region" description="Helical" evidence="9">
    <location>
        <begin position="531"/>
        <end position="547"/>
    </location>
</feature>
<reference evidence="10" key="2">
    <citation type="submission" date="2024-10" db="UniProtKB">
        <authorList>
            <consortium name="EnsemblProtists"/>
        </authorList>
    </citation>
    <scope>IDENTIFICATION</scope>
</reference>
<evidence type="ECO:0008006" key="12">
    <source>
        <dbReference type="Google" id="ProtNLM"/>
    </source>
</evidence>
<dbReference type="GO" id="GO:0005789">
    <property type="term" value="C:endoplasmic reticulum membrane"/>
    <property type="evidence" value="ECO:0007669"/>
    <property type="project" value="TreeGrafter"/>
</dbReference>
<evidence type="ECO:0000256" key="4">
    <source>
        <dbReference type="ARBA" id="ARBA00022801"/>
    </source>
</evidence>
<keyword evidence="11" id="KW-1185">Reference proteome</keyword>
<dbReference type="eggNOG" id="KOG2329">
    <property type="taxonomic scope" value="Eukaryota"/>
</dbReference>
<dbReference type="AlphaFoldDB" id="A0A0D3KTU9"/>
<proteinExistence type="inferred from homology"/>
<keyword evidence="7" id="KW-0479">Metal-binding</keyword>
<keyword evidence="3 9" id="KW-0812">Transmembrane</keyword>
<dbReference type="EnsemblProtists" id="EOD39184">
    <property type="protein sequence ID" value="EOD39184"/>
    <property type="gene ID" value="EMIHUDRAFT_223664"/>
</dbReference>
<keyword evidence="5 9" id="KW-1133">Transmembrane helix</keyword>
<keyword evidence="8" id="KW-0862">Zinc</keyword>
<feature type="binding site" evidence="8">
    <location>
        <position position="617"/>
    </location>
    <ligand>
        <name>Zn(2+)</name>
        <dbReference type="ChEBI" id="CHEBI:29105"/>
        <note>catalytic</note>
    </ligand>
</feature>
<evidence type="ECO:0000256" key="1">
    <source>
        <dbReference type="ARBA" id="ARBA00004141"/>
    </source>
</evidence>
<keyword evidence="7" id="KW-0106">Calcium</keyword>
<comment type="cofactor">
    <cofactor evidence="8">
        <name>Zn(2+)</name>
        <dbReference type="ChEBI" id="CHEBI:29105"/>
    </cofactor>
</comment>
<dbReference type="GO" id="GO:0046514">
    <property type="term" value="P:ceramide catabolic process"/>
    <property type="evidence" value="ECO:0007669"/>
    <property type="project" value="TreeGrafter"/>
</dbReference>
<evidence type="ECO:0000256" key="8">
    <source>
        <dbReference type="PIRSR" id="PIRSR608901-2"/>
    </source>
</evidence>
<evidence type="ECO:0000313" key="10">
    <source>
        <dbReference type="EnsemblProtists" id="EOD39184"/>
    </source>
</evidence>
<comment type="subcellular location">
    <subcellularLocation>
        <location evidence="1">Membrane</location>
        <topology evidence="1">Multi-pass membrane protein</topology>
    </subcellularLocation>
</comment>
<dbReference type="GO" id="GO:0046513">
    <property type="term" value="P:ceramide biosynthetic process"/>
    <property type="evidence" value="ECO:0007669"/>
    <property type="project" value="TreeGrafter"/>
</dbReference>
<evidence type="ECO:0000256" key="9">
    <source>
        <dbReference type="SAM" id="Phobius"/>
    </source>
</evidence>
<feature type="binding site" evidence="8">
    <location>
        <position position="492"/>
    </location>
    <ligand>
        <name>Zn(2+)</name>
        <dbReference type="ChEBI" id="CHEBI:29105"/>
        <note>catalytic</note>
    </ligand>
</feature>
<accession>A0A0D3KTU9</accession>
<dbReference type="GeneID" id="17284454"/>
<feature type="transmembrane region" description="Helical" evidence="9">
    <location>
        <begin position="456"/>
        <end position="474"/>
    </location>
</feature>
<dbReference type="Pfam" id="PF05875">
    <property type="entry name" value="Ceramidase"/>
    <property type="match status" value="1"/>
</dbReference>